<proteinExistence type="predicted"/>
<dbReference type="Proteomes" id="UP000028045">
    <property type="component" value="Unassembled WGS sequence"/>
</dbReference>
<dbReference type="Pfam" id="PF12796">
    <property type="entry name" value="Ank_2"/>
    <property type="match status" value="1"/>
</dbReference>
<gene>
    <name evidence="4" type="ORF">S7711_09300</name>
</gene>
<evidence type="ECO:0000313" key="5">
    <source>
        <dbReference type="Proteomes" id="UP000028045"/>
    </source>
</evidence>
<evidence type="ECO:0000256" key="2">
    <source>
        <dbReference type="ARBA" id="ARBA00023043"/>
    </source>
</evidence>
<feature type="repeat" description="ANK" evidence="3">
    <location>
        <begin position="301"/>
        <end position="329"/>
    </location>
</feature>
<dbReference type="PANTHER" id="PTHR24123:SF33">
    <property type="entry name" value="PROTEIN HOS4"/>
    <property type="match status" value="1"/>
</dbReference>
<dbReference type="EMBL" id="KL647383">
    <property type="protein sequence ID" value="KEY75233.1"/>
    <property type="molecule type" value="Genomic_DNA"/>
</dbReference>
<evidence type="ECO:0000313" key="4">
    <source>
        <dbReference type="EMBL" id="KEY75233.1"/>
    </source>
</evidence>
<accession>A0A084BCF4</accession>
<keyword evidence="1" id="KW-0677">Repeat</keyword>
<dbReference type="PANTHER" id="PTHR24123">
    <property type="entry name" value="ANKYRIN REPEAT-CONTAINING"/>
    <property type="match status" value="1"/>
</dbReference>
<dbReference type="HOGENOM" id="CLU_714052_0_0_1"/>
<keyword evidence="2 3" id="KW-0040">ANK repeat</keyword>
<dbReference type="InterPro" id="IPR002110">
    <property type="entry name" value="Ankyrin_rpt"/>
</dbReference>
<keyword evidence="5" id="KW-1185">Reference proteome</keyword>
<reference evidence="4 5" key="1">
    <citation type="journal article" date="2014" name="BMC Genomics">
        <title>Comparative genome sequencing reveals chemotype-specific gene clusters in the toxigenic black mold Stachybotrys.</title>
        <authorList>
            <person name="Semeiks J."/>
            <person name="Borek D."/>
            <person name="Otwinowski Z."/>
            <person name="Grishin N.V."/>
        </authorList>
    </citation>
    <scope>NUCLEOTIDE SEQUENCE [LARGE SCALE GENOMIC DNA]</scope>
    <source>
        <strain evidence="5">CBS 109288 / IBT 7711</strain>
    </source>
</reference>
<name>A0A084BCF4_STACB</name>
<dbReference type="SMART" id="SM00248">
    <property type="entry name" value="ANK"/>
    <property type="match status" value="2"/>
</dbReference>
<dbReference type="PROSITE" id="PS50088">
    <property type="entry name" value="ANK_REPEAT"/>
    <property type="match status" value="1"/>
</dbReference>
<evidence type="ECO:0000256" key="1">
    <source>
        <dbReference type="ARBA" id="ARBA00022737"/>
    </source>
</evidence>
<dbReference type="Gene3D" id="1.25.40.20">
    <property type="entry name" value="Ankyrin repeat-containing domain"/>
    <property type="match status" value="1"/>
</dbReference>
<sequence>MISTAQLDRENQLKKGRGIAGRFVPVLQSIQAFSTVVETFVSSHPNIAALPFHVSNEVMSEIQLAKALVGHQEQKLRAMERAAAFKQRLMLQKLIPMVEKELDIQNRPNCLAFAHTTVRDFMVRANLPVQLAGFRVDLEEADHFVGEMCITYLHFDDFKTTTAQRPQPLRVNPMAVADTVLDQRSTTIIPVTLLMNLDRREDKTIEDRDLTRALASYSRADTGRSLQQSHPFLGYARRNWLLHTTKFSEKKSINWKLRNLPTQSEHRRDELLILSASQNDTKANVIFLDVGECSMRGINKALQAALGGGHLQVVERLLTAGADVNAAAEWDIRTALQAASEAGHLRLVERLLAAATDNGETALWAASRGGHLQVAEEPRVGSSEVGL</sequence>
<protein>
    <submittedName>
        <fullName evidence="4">Uncharacterized protein</fullName>
    </submittedName>
</protein>
<organism evidence="4 5">
    <name type="scientific">Stachybotrys chartarum (strain CBS 109288 / IBT 7711)</name>
    <name type="common">Toxic black mold</name>
    <name type="synonym">Stilbospora chartarum</name>
    <dbReference type="NCBI Taxonomy" id="1280523"/>
    <lineage>
        <taxon>Eukaryota</taxon>
        <taxon>Fungi</taxon>
        <taxon>Dikarya</taxon>
        <taxon>Ascomycota</taxon>
        <taxon>Pezizomycotina</taxon>
        <taxon>Sordariomycetes</taxon>
        <taxon>Hypocreomycetidae</taxon>
        <taxon>Hypocreales</taxon>
        <taxon>Stachybotryaceae</taxon>
        <taxon>Stachybotrys</taxon>
    </lineage>
</organism>
<dbReference type="SUPFAM" id="SSF48403">
    <property type="entry name" value="Ankyrin repeat"/>
    <property type="match status" value="1"/>
</dbReference>
<dbReference type="AlphaFoldDB" id="A0A084BCF4"/>
<dbReference type="InterPro" id="IPR051165">
    <property type="entry name" value="Multifunctional_ANK_Repeat"/>
</dbReference>
<evidence type="ECO:0000256" key="3">
    <source>
        <dbReference type="PROSITE-ProRule" id="PRU00023"/>
    </source>
</evidence>
<dbReference type="OrthoDB" id="7464126at2759"/>
<dbReference type="InterPro" id="IPR036770">
    <property type="entry name" value="Ankyrin_rpt-contain_sf"/>
</dbReference>